<keyword evidence="2" id="KW-1133">Transmembrane helix</keyword>
<comment type="caution">
    <text evidence="3">The sequence shown here is derived from an EMBL/GenBank/DDBJ whole genome shotgun (WGS) entry which is preliminary data.</text>
</comment>
<accession>A0A916SZR9</accession>
<proteinExistence type="predicted"/>
<evidence type="ECO:0000256" key="2">
    <source>
        <dbReference type="SAM" id="Phobius"/>
    </source>
</evidence>
<feature type="region of interest" description="Disordered" evidence="1">
    <location>
        <begin position="57"/>
        <end position="118"/>
    </location>
</feature>
<reference evidence="3" key="2">
    <citation type="submission" date="2020-09" db="EMBL/GenBank/DDBJ databases">
        <authorList>
            <person name="Sun Q."/>
            <person name="Zhou Y."/>
        </authorList>
    </citation>
    <scope>NUCLEOTIDE SEQUENCE</scope>
    <source>
        <strain evidence="3">CGMCC 1.15330</strain>
    </source>
</reference>
<feature type="compositionally biased region" description="Basic residues" evidence="1">
    <location>
        <begin position="1"/>
        <end position="19"/>
    </location>
</feature>
<name>A0A916SZR9_9SPHN</name>
<feature type="transmembrane region" description="Helical" evidence="2">
    <location>
        <begin position="31"/>
        <end position="50"/>
    </location>
</feature>
<dbReference type="RefSeq" id="WP_188658022.1">
    <property type="nucleotide sequence ID" value="NZ_BMIH01000002.1"/>
</dbReference>
<dbReference type="Proteomes" id="UP000623067">
    <property type="component" value="Unassembled WGS sequence"/>
</dbReference>
<organism evidence="3 4">
    <name type="scientific">Sphingomonas metalli</name>
    <dbReference type="NCBI Taxonomy" id="1779358"/>
    <lineage>
        <taxon>Bacteria</taxon>
        <taxon>Pseudomonadati</taxon>
        <taxon>Pseudomonadota</taxon>
        <taxon>Alphaproteobacteria</taxon>
        <taxon>Sphingomonadales</taxon>
        <taxon>Sphingomonadaceae</taxon>
        <taxon>Sphingomonas</taxon>
    </lineage>
</organism>
<reference evidence="3" key="1">
    <citation type="journal article" date="2014" name="Int. J. Syst. Evol. Microbiol.">
        <title>Complete genome sequence of Corynebacterium casei LMG S-19264T (=DSM 44701T), isolated from a smear-ripened cheese.</title>
        <authorList>
            <consortium name="US DOE Joint Genome Institute (JGI-PGF)"/>
            <person name="Walter F."/>
            <person name="Albersmeier A."/>
            <person name="Kalinowski J."/>
            <person name="Ruckert C."/>
        </authorList>
    </citation>
    <scope>NUCLEOTIDE SEQUENCE</scope>
    <source>
        <strain evidence="3">CGMCC 1.15330</strain>
    </source>
</reference>
<evidence type="ECO:0000256" key="1">
    <source>
        <dbReference type="SAM" id="MobiDB-lite"/>
    </source>
</evidence>
<keyword evidence="2" id="KW-0472">Membrane</keyword>
<gene>
    <name evidence="3" type="ORF">GCM10011380_13860</name>
</gene>
<evidence type="ECO:0000313" key="4">
    <source>
        <dbReference type="Proteomes" id="UP000623067"/>
    </source>
</evidence>
<dbReference type="AlphaFoldDB" id="A0A916SZR9"/>
<keyword evidence="2" id="KW-0812">Transmembrane</keyword>
<dbReference type="EMBL" id="BMIH01000002">
    <property type="protein sequence ID" value="GGB25535.1"/>
    <property type="molecule type" value="Genomic_DNA"/>
</dbReference>
<protein>
    <submittedName>
        <fullName evidence="3">Uncharacterized protein</fullName>
    </submittedName>
</protein>
<sequence length="118" mass="12010">MADTRKSHRAGGKGRKGKAASRQDRTVGVQLIAAAGAAVALGATALAVFFTRRKGVTNPAEHAVPDLAADAPVPGTNRAPDAFRPDPTAPVPPELRESLRPATGPAPSLAADRGSTIQ</sequence>
<keyword evidence="4" id="KW-1185">Reference proteome</keyword>
<evidence type="ECO:0000313" key="3">
    <source>
        <dbReference type="EMBL" id="GGB25535.1"/>
    </source>
</evidence>
<feature type="compositionally biased region" description="Low complexity" evidence="1">
    <location>
        <begin position="65"/>
        <end position="74"/>
    </location>
</feature>
<feature type="region of interest" description="Disordered" evidence="1">
    <location>
        <begin position="1"/>
        <end position="25"/>
    </location>
</feature>